<accession>A0A2S5ST16</accession>
<reference evidence="3 4" key="1">
    <citation type="submission" date="2018-02" db="EMBL/GenBank/DDBJ databases">
        <title>Reclassifiation of [Polyangium] brachysporum DSM 7029 as Guopingzhaonella breviflexa gen. nov., sp. nov., a member of the family Comamonadaceae.</title>
        <authorList>
            <person name="Tang B."/>
        </authorList>
    </citation>
    <scope>NUCLEOTIDE SEQUENCE [LARGE SCALE GENOMIC DNA]</scope>
    <source>
        <strain evidence="3 4">BCRC 80649</strain>
    </source>
</reference>
<evidence type="ECO:0000313" key="3">
    <source>
        <dbReference type="EMBL" id="PPE65846.1"/>
    </source>
</evidence>
<dbReference type="InterPro" id="IPR018769">
    <property type="entry name" value="VgrG2_DUF2345"/>
</dbReference>
<dbReference type="EMBL" id="PSNX01000011">
    <property type="protein sequence ID" value="PPE65846.1"/>
    <property type="molecule type" value="Genomic_DNA"/>
</dbReference>
<evidence type="ECO:0000259" key="2">
    <source>
        <dbReference type="Pfam" id="PF10106"/>
    </source>
</evidence>
<gene>
    <name evidence="3" type="ORF">C1704_13115</name>
</gene>
<organism evidence="3 4">
    <name type="scientific">Caldimonas caldifontis</name>
    <dbReference type="NCBI Taxonomy" id="1452508"/>
    <lineage>
        <taxon>Bacteria</taxon>
        <taxon>Pseudomonadati</taxon>
        <taxon>Pseudomonadota</taxon>
        <taxon>Betaproteobacteria</taxon>
        <taxon>Burkholderiales</taxon>
        <taxon>Sphaerotilaceae</taxon>
        <taxon>Caldimonas</taxon>
    </lineage>
</organism>
<dbReference type="OrthoDB" id="1907165at2"/>
<proteinExistence type="predicted"/>
<dbReference type="AlphaFoldDB" id="A0A2S5ST16"/>
<name>A0A2S5ST16_9BURK</name>
<keyword evidence="4" id="KW-1185">Reference proteome</keyword>
<protein>
    <recommendedName>
        <fullName evidence="2">DUF2345 domain-containing protein</fullName>
    </recommendedName>
</protein>
<feature type="compositionally biased region" description="Basic residues" evidence="1">
    <location>
        <begin position="103"/>
        <end position="118"/>
    </location>
</feature>
<feature type="region of interest" description="Disordered" evidence="1">
    <location>
        <begin position="84"/>
        <end position="118"/>
    </location>
</feature>
<sequence length="118" mass="12440">MRGKVTKATKAIEPAAGPLSLRAHTDTLSLHADRDATITSTHDEIHVQASTRIELTSGASRIVLDGANITFTCPGTFTVQAATHEWTGAPTSPSPARAPSPSRRPRMSGRGGAARRRS</sequence>
<evidence type="ECO:0000256" key="1">
    <source>
        <dbReference type="SAM" id="MobiDB-lite"/>
    </source>
</evidence>
<dbReference type="Pfam" id="PF10106">
    <property type="entry name" value="DUF2345"/>
    <property type="match status" value="1"/>
</dbReference>
<comment type="caution">
    <text evidence="3">The sequence shown here is derived from an EMBL/GenBank/DDBJ whole genome shotgun (WGS) entry which is preliminary data.</text>
</comment>
<evidence type="ECO:0000313" key="4">
    <source>
        <dbReference type="Proteomes" id="UP000238605"/>
    </source>
</evidence>
<feature type="domain" description="DUF2345" evidence="2">
    <location>
        <begin position="15"/>
        <end position="89"/>
    </location>
</feature>
<dbReference type="Proteomes" id="UP000238605">
    <property type="component" value="Unassembled WGS sequence"/>
</dbReference>